<keyword evidence="5" id="KW-0812">Transmembrane</keyword>
<comment type="subcellular location">
    <subcellularLocation>
        <location evidence="1">Membrane</location>
    </subcellularLocation>
</comment>
<dbReference type="FunFam" id="1.10.287.950:FF:000001">
    <property type="entry name" value="Methyl-accepting chemotaxis sensory transducer"/>
    <property type="match status" value="1"/>
</dbReference>
<dbReference type="PROSITE" id="PS50111">
    <property type="entry name" value="CHEMOTAXIS_TRANSDUC_2"/>
    <property type="match status" value="1"/>
</dbReference>
<proteinExistence type="inferred from homology"/>
<keyword evidence="8" id="KW-1185">Reference proteome</keyword>
<keyword evidence="5" id="KW-1133">Transmembrane helix</keyword>
<dbReference type="GO" id="GO:0006935">
    <property type="term" value="P:chemotaxis"/>
    <property type="evidence" value="ECO:0007669"/>
    <property type="project" value="UniProtKB-ARBA"/>
</dbReference>
<dbReference type="CDD" id="cd11386">
    <property type="entry name" value="MCP_signal"/>
    <property type="match status" value="1"/>
</dbReference>
<reference evidence="7 8" key="1">
    <citation type="submission" date="2014-01" db="EMBL/GenBank/DDBJ databases">
        <title>Marinomonas ushuaiensis DSM 15871 Genome Sequencing.</title>
        <authorList>
            <person name="Lai Q."/>
            <person name="Shao Z.S."/>
        </authorList>
    </citation>
    <scope>NUCLEOTIDE SEQUENCE [LARGE SCALE GENOMIC DNA]</scope>
    <source>
        <strain evidence="7 8">DSM 15871</strain>
    </source>
</reference>
<evidence type="ECO:0000256" key="3">
    <source>
        <dbReference type="ARBA" id="ARBA00029447"/>
    </source>
</evidence>
<evidence type="ECO:0000256" key="5">
    <source>
        <dbReference type="SAM" id="Phobius"/>
    </source>
</evidence>
<name>X7E619_9GAMM</name>
<evidence type="ECO:0000256" key="1">
    <source>
        <dbReference type="ARBA" id="ARBA00004370"/>
    </source>
</evidence>
<gene>
    <name evidence="7" type="ORF">MUS1_13715</name>
</gene>
<evidence type="ECO:0000256" key="4">
    <source>
        <dbReference type="PROSITE-ProRule" id="PRU00284"/>
    </source>
</evidence>
<dbReference type="RefSeq" id="WP_036161636.1">
    <property type="nucleotide sequence ID" value="NZ_JAMB01000007.1"/>
</dbReference>
<dbReference type="Pfam" id="PF00015">
    <property type="entry name" value="MCPsignal"/>
    <property type="match status" value="1"/>
</dbReference>
<dbReference type="GO" id="GO:0007165">
    <property type="term" value="P:signal transduction"/>
    <property type="evidence" value="ECO:0007669"/>
    <property type="project" value="UniProtKB-KW"/>
</dbReference>
<dbReference type="InterPro" id="IPR047347">
    <property type="entry name" value="YvaQ-like_sensor"/>
</dbReference>
<organism evidence="7 8">
    <name type="scientific">Marinomonas ushuaiensis DSM 15871</name>
    <dbReference type="NCBI Taxonomy" id="1122207"/>
    <lineage>
        <taxon>Bacteria</taxon>
        <taxon>Pseudomonadati</taxon>
        <taxon>Pseudomonadota</taxon>
        <taxon>Gammaproteobacteria</taxon>
        <taxon>Oceanospirillales</taxon>
        <taxon>Oceanospirillaceae</taxon>
        <taxon>Marinomonas</taxon>
    </lineage>
</organism>
<keyword evidence="2 4" id="KW-0807">Transducer</keyword>
<dbReference type="SMART" id="SM00283">
    <property type="entry name" value="MA"/>
    <property type="match status" value="1"/>
</dbReference>
<feature type="transmembrane region" description="Helical" evidence="5">
    <location>
        <begin position="189"/>
        <end position="207"/>
    </location>
</feature>
<dbReference type="eggNOG" id="COG0840">
    <property type="taxonomic scope" value="Bacteria"/>
</dbReference>
<evidence type="ECO:0000256" key="2">
    <source>
        <dbReference type="ARBA" id="ARBA00023224"/>
    </source>
</evidence>
<dbReference type="InterPro" id="IPR024478">
    <property type="entry name" value="HlyB_4HB_MCP"/>
</dbReference>
<dbReference type="OrthoDB" id="2489132at2"/>
<dbReference type="STRING" id="1122207.MUS1_13715"/>
<dbReference type="Proteomes" id="UP000054058">
    <property type="component" value="Unassembled WGS sequence"/>
</dbReference>
<sequence>MTINLRLAIGFGSILLMMLILTSIGIHRVNFIDNSITQINDVNSVKQRYAINFRGSVHDRAIAIRDVVFSRNQKELNDTVKEIRALDKFYQESALLLTPTKISMSSEEMAIYNRIKNIEQKTLPLIEQIIKDRSSNNLEAATLVLLNDAKPAFIEWLATINQFIDLEEKSNQATTIEVREVASTFAGRMIALTLIATIIGSTLAYFISIRIRNSVGGEPQEAAKVIAKIAQGNLTGKVDSCCDDSMMSSVQIMQAKLVKTVNGIISSSDELSHRSSIVASGSQQALVAAETQVVYTSSAVSSLTEMSHSINSVADRVHQTESNSKITAELSLKGRTAVQKVASEIEKISTTVKATVEQVNVLQERTSEIGDIVNVIYSISDQTNLLALNAAIEAARAGEYGRGFAVVADEVRQLAKRTGEATGDIEKMIQQVQEDTRASVKAMEATVPQVENGLLLTNEANQLLSDIQTQANDSLEKVLEVVQATSRQVATVEEITKSVEEVANMAKESSLSLKSNSEEAVSLEQLSGKLKQDINYFVVK</sequence>
<evidence type="ECO:0000313" key="8">
    <source>
        <dbReference type="Proteomes" id="UP000054058"/>
    </source>
</evidence>
<comment type="similarity">
    <text evidence="3">Belongs to the methyl-accepting chemotaxis (MCP) protein family.</text>
</comment>
<evidence type="ECO:0000313" key="7">
    <source>
        <dbReference type="EMBL" id="ETX10636.1"/>
    </source>
</evidence>
<dbReference type="GO" id="GO:0016020">
    <property type="term" value="C:membrane"/>
    <property type="evidence" value="ECO:0007669"/>
    <property type="project" value="UniProtKB-SubCell"/>
</dbReference>
<dbReference type="AlphaFoldDB" id="X7E619"/>
<dbReference type="EMBL" id="JAMB01000007">
    <property type="protein sequence ID" value="ETX10636.1"/>
    <property type="molecule type" value="Genomic_DNA"/>
</dbReference>
<feature type="domain" description="Methyl-accepting transducer" evidence="6">
    <location>
        <begin position="267"/>
        <end position="503"/>
    </location>
</feature>
<dbReference type="PANTHER" id="PTHR32089:SF112">
    <property type="entry name" value="LYSOZYME-LIKE PROTEIN-RELATED"/>
    <property type="match status" value="1"/>
</dbReference>
<protein>
    <submittedName>
        <fullName evidence="7">Methyl-accepting chemotaxis protein</fullName>
    </submittedName>
</protein>
<dbReference type="PANTHER" id="PTHR32089">
    <property type="entry name" value="METHYL-ACCEPTING CHEMOTAXIS PROTEIN MCPB"/>
    <property type="match status" value="1"/>
</dbReference>
<evidence type="ECO:0000259" key="6">
    <source>
        <dbReference type="PROSITE" id="PS50111"/>
    </source>
</evidence>
<feature type="transmembrane region" description="Helical" evidence="5">
    <location>
        <begin position="6"/>
        <end position="26"/>
    </location>
</feature>
<dbReference type="CDD" id="cd19411">
    <property type="entry name" value="MCP2201-like_sensor"/>
    <property type="match status" value="1"/>
</dbReference>
<keyword evidence="5" id="KW-0472">Membrane</keyword>
<dbReference type="InterPro" id="IPR004089">
    <property type="entry name" value="MCPsignal_dom"/>
</dbReference>
<comment type="caution">
    <text evidence="7">The sequence shown here is derived from an EMBL/GenBank/DDBJ whole genome shotgun (WGS) entry which is preliminary data.</text>
</comment>
<dbReference type="SUPFAM" id="SSF58104">
    <property type="entry name" value="Methyl-accepting chemotaxis protein (MCP) signaling domain"/>
    <property type="match status" value="1"/>
</dbReference>
<accession>X7E619</accession>
<dbReference type="PATRIC" id="fig|1122207.3.peg.1885"/>
<dbReference type="Pfam" id="PF12729">
    <property type="entry name" value="4HB_MCP_1"/>
    <property type="match status" value="1"/>
</dbReference>
<dbReference type="Gene3D" id="1.10.287.950">
    <property type="entry name" value="Methyl-accepting chemotaxis protein"/>
    <property type="match status" value="1"/>
</dbReference>